<dbReference type="OrthoDB" id="441444at2759"/>
<sequence>MGSTPDYTTGKEPQTVLQSPLASIKPVNAETDTTTSDGDSPSFLNLMFSKATSPSSDFSSLLLTLSPSEYIQHVFKNLEIEPILGSVSQIHQEMMLRSTFMSEKLQIPIEKQTKELVRKLTAPKNAKQITFRSASKASKAFRRFKGDSSSPEVH</sequence>
<feature type="compositionally biased region" description="Low complexity" evidence="1">
    <location>
        <begin position="31"/>
        <end position="40"/>
    </location>
</feature>
<proteinExistence type="predicted"/>
<gene>
    <name evidence="2" type="ORF">BGZ65_000781</name>
</gene>
<keyword evidence="3" id="KW-1185">Reference proteome</keyword>
<reference evidence="2" key="1">
    <citation type="journal article" date="2020" name="Fungal Divers.">
        <title>Resolving the Mortierellaceae phylogeny through synthesis of multi-gene phylogenetics and phylogenomics.</title>
        <authorList>
            <person name="Vandepol N."/>
            <person name="Liber J."/>
            <person name="Desiro A."/>
            <person name="Na H."/>
            <person name="Kennedy M."/>
            <person name="Barry K."/>
            <person name="Grigoriev I.V."/>
            <person name="Miller A.N."/>
            <person name="O'Donnell K."/>
            <person name="Stajich J.E."/>
            <person name="Bonito G."/>
        </authorList>
    </citation>
    <scope>NUCLEOTIDE SEQUENCE</scope>
    <source>
        <strain evidence="2">MES-2147</strain>
    </source>
</reference>
<feature type="region of interest" description="Disordered" evidence="1">
    <location>
        <begin position="1"/>
        <end position="40"/>
    </location>
</feature>
<comment type="caution">
    <text evidence="2">The sequence shown here is derived from an EMBL/GenBank/DDBJ whole genome shotgun (WGS) entry which is preliminary data.</text>
</comment>
<name>A0A9P6MC82_9FUNG</name>
<organism evidence="2 3">
    <name type="scientific">Modicella reniformis</name>
    <dbReference type="NCBI Taxonomy" id="1440133"/>
    <lineage>
        <taxon>Eukaryota</taxon>
        <taxon>Fungi</taxon>
        <taxon>Fungi incertae sedis</taxon>
        <taxon>Mucoromycota</taxon>
        <taxon>Mortierellomycotina</taxon>
        <taxon>Mortierellomycetes</taxon>
        <taxon>Mortierellales</taxon>
        <taxon>Mortierellaceae</taxon>
        <taxon>Modicella</taxon>
    </lineage>
</organism>
<evidence type="ECO:0000313" key="3">
    <source>
        <dbReference type="Proteomes" id="UP000749646"/>
    </source>
</evidence>
<dbReference type="EMBL" id="JAAAHW010002845">
    <property type="protein sequence ID" value="KAF9991347.1"/>
    <property type="molecule type" value="Genomic_DNA"/>
</dbReference>
<dbReference type="AlphaFoldDB" id="A0A9P6MC82"/>
<dbReference type="Proteomes" id="UP000749646">
    <property type="component" value="Unassembled WGS sequence"/>
</dbReference>
<protein>
    <submittedName>
        <fullName evidence="2">Uncharacterized protein</fullName>
    </submittedName>
</protein>
<evidence type="ECO:0000313" key="2">
    <source>
        <dbReference type="EMBL" id="KAF9991347.1"/>
    </source>
</evidence>
<feature type="non-terminal residue" evidence="2">
    <location>
        <position position="154"/>
    </location>
</feature>
<feature type="compositionally biased region" description="Polar residues" evidence="1">
    <location>
        <begin position="1"/>
        <end position="21"/>
    </location>
</feature>
<accession>A0A9P6MC82</accession>
<evidence type="ECO:0000256" key="1">
    <source>
        <dbReference type="SAM" id="MobiDB-lite"/>
    </source>
</evidence>